<feature type="region of interest" description="Disordered" evidence="1">
    <location>
        <begin position="32"/>
        <end position="64"/>
    </location>
</feature>
<feature type="compositionally biased region" description="Basic residues" evidence="1">
    <location>
        <begin position="163"/>
        <end position="172"/>
    </location>
</feature>
<dbReference type="GeneID" id="102976889"/>
<keyword evidence="3" id="KW-1185">Reference proteome</keyword>
<feature type="compositionally biased region" description="Basic and acidic residues" evidence="1">
    <location>
        <begin position="173"/>
        <end position="184"/>
    </location>
</feature>
<gene>
    <name evidence="4" type="primary">LOC102976889</name>
</gene>
<dbReference type="AlphaFoldDB" id="A0A455B1G5"/>
<evidence type="ECO:0000313" key="3">
    <source>
        <dbReference type="Proteomes" id="UP000248484"/>
    </source>
</evidence>
<accession>A0A455B1G5</accession>
<evidence type="ECO:0000256" key="1">
    <source>
        <dbReference type="SAM" id="MobiDB-lite"/>
    </source>
</evidence>
<feature type="chain" id="PRO_5019841527" evidence="2">
    <location>
        <begin position="34"/>
        <end position="232"/>
    </location>
</feature>
<evidence type="ECO:0000313" key="4">
    <source>
        <dbReference type="RefSeq" id="XP_028341928.1"/>
    </source>
</evidence>
<protein>
    <submittedName>
        <fullName evidence="4">Uncharacterized protein</fullName>
    </submittedName>
</protein>
<feature type="compositionally biased region" description="Low complexity" evidence="1">
    <location>
        <begin position="121"/>
        <end position="136"/>
    </location>
</feature>
<dbReference type="KEGG" id="pcad:102976889"/>
<reference evidence="4" key="1">
    <citation type="submission" date="2025-08" db="UniProtKB">
        <authorList>
            <consortium name="RefSeq"/>
        </authorList>
    </citation>
    <scope>IDENTIFICATION</scope>
    <source>
        <tissue evidence="4">Muscle</tissue>
    </source>
</reference>
<name>A0A455B1G5_PHYMC</name>
<organism evidence="3 4">
    <name type="scientific">Physeter macrocephalus</name>
    <name type="common">Sperm whale</name>
    <name type="synonym">Physeter catodon</name>
    <dbReference type="NCBI Taxonomy" id="9755"/>
    <lineage>
        <taxon>Eukaryota</taxon>
        <taxon>Metazoa</taxon>
        <taxon>Chordata</taxon>
        <taxon>Craniata</taxon>
        <taxon>Vertebrata</taxon>
        <taxon>Euteleostomi</taxon>
        <taxon>Mammalia</taxon>
        <taxon>Eutheria</taxon>
        <taxon>Laurasiatheria</taxon>
        <taxon>Artiodactyla</taxon>
        <taxon>Whippomorpha</taxon>
        <taxon>Cetacea</taxon>
        <taxon>Odontoceti</taxon>
        <taxon>Physeteridae</taxon>
        <taxon>Physeter</taxon>
    </lineage>
</organism>
<feature type="region of interest" description="Disordered" evidence="1">
    <location>
        <begin position="121"/>
        <end position="184"/>
    </location>
</feature>
<dbReference type="RefSeq" id="XP_028341928.1">
    <property type="nucleotide sequence ID" value="XM_028486127.1"/>
</dbReference>
<keyword evidence="2" id="KW-0732">Signal</keyword>
<feature type="compositionally biased region" description="Low complexity" evidence="1">
    <location>
        <begin position="50"/>
        <end position="64"/>
    </location>
</feature>
<feature type="signal peptide" evidence="2">
    <location>
        <begin position="1"/>
        <end position="33"/>
    </location>
</feature>
<proteinExistence type="predicted"/>
<dbReference type="InParanoid" id="A0A455B1G5"/>
<sequence>MEHVPWGPVAAERTLAVLWMRLLLELQFPGTEGCTPRLGPQRPRAEQRSWRWSRSSPGHSSSSSLAGLLQARGVEPAGWSQAASRASSQPLLIKPLCAQGGGARPAGASSHLEASTGLGQPARLTAAPPRATRPALGKQPRAHPAAHLSPTRLPFFSDPGRGHHEHSSRHRAERAADLEAGPKSESSEALTVSCCLPDGARTTAQFLVVGQASVDPLESWKMTVSAGLGRRR</sequence>
<dbReference type="Proteomes" id="UP000248484">
    <property type="component" value="Unplaced"/>
</dbReference>
<evidence type="ECO:0000256" key="2">
    <source>
        <dbReference type="SAM" id="SignalP"/>
    </source>
</evidence>